<dbReference type="Proteomes" id="UP000789595">
    <property type="component" value="Unassembled WGS sequence"/>
</dbReference>
<dbReference type="Gene3D" id="1.25.40.20">
    <property type="entry name" value="Ankyrin repeat-containing domain"/>
    <property type="match status" value="1"/>
</dbReference>
<feature type="region of interest" description="Disordered" evidence="2">
    <location>
        <begin position="385"/>
        <end position="420"/>
    </location>
</feature>
<dbReference type="Gene3D" id="3.60.160.10">
    <property type="entry name" value="Mitochondrial biogenesis AIM24"/>
    <property type="match status" value="1"/>
</dbReference>
<organism evidence="3 4">
    <name type="scientific">Pelagomonas calceolata</name>
    <dbReference type="NCBI Taxonomy" id="35677"/>
    <lineage>
        <taxon>Eukaryota</taxon>
        <taxon>Sar</taxon>
        <taxon>Stramenopiles</taxon>
        <taxon>Ochrophyta</taxon>
        <taxon>Pelagophyceae</taxon>
        <taxon>Pelagomonadales</taxon>
        <taxon>Pelagomonadaceae</taxon>
        <taxon>Pelagomonas</taxon>
    </lineage>
</organism>
<dbReference type="InterPro" id="IPR036770">
    <property type="entry name" value="Ankyrin_rpt-contain_sf"/>
</dbReference>
<comment type="caution">
    <text evidence="3">The sequence shown here is derived from an EMBL/GenBank/DDBJ whole genome shotgun (WGS) entry which is preliminary data.</text>
</comment>
<dbReference type="EMBL" id="CAKKNE010000001">
    <property type="protein sequence ID" value="CAH0366447.1"/>
    <property type="molecule type" value="Genomic_DNA"/>
</dbReference>
<keyword evidence="4" id="KW-1185">Reference proteome</keyword>
<evidence type="ECO:0000313" key="4">
    <source>
        <dbReference type="Proteomes" id="UP000789595"/>
    </source>
</evidence>
<dbReference type="OrthoDB" id="1705416at2759"/>
<dbReference type="PANTHER" id="PTHR43657">
    <property type="entry name" value="TRYPTOPHAN RNA-BINDING ATTENUATOR PROTEIN-LIKE PROTEIN"/>
    <property type="match status" value="1"/>
</dbReference>
<dbReference type="InterPro" id="IPR002110">
    <property type="entry name" value="Ankyrin_rpt"/>
</dbReference>
<proteinExistence type="predicted"/>
<feature type="repeat" description="ANK" evidence="1">
    <location>
        <begin position="127"/>
        <end position="170"/>
    </location>
</feature>
<accession>A0A8J2SA84</accession>
<dbReference type="InterPro" id="IPR016031">
    <property type="entry name" value="Trp_RNA-bd_attenuator-like_dom"/>
</dbReference>
<keyword evidence="1" id="KW-0040">ANK repeat</keyword>
<feature type="compositionally biased region" description="Low complexity" evidence="2">
    <location>
        <begin position="385"/>
        <end position="394"/>
    </location>
</feature>
<sequence>MLLIGDITFPRWNGDAQFDPYITEKQIDDALNHGKSLDAAERTAGANEFLIGNNSDTKVTGELLLKAVDKRRADVVRFMVERGADLNFPTYLLHAAVRRGRYSDAAFVLDLGAAVDVDVPLQGDDTRDRTPLMRAADRACLPCSAEEEAARLATVKLLLHHGANLEARDRYGHRAHQIATMGSCDESDCFGRCISCSPCCMATFEAQEDNTYVALTPVRPAKVLPVFLGGRRFLAKDRAFFASLGAVEVNFDVDTNPLTCCCGDQLCGQGLIRQVIKGDGMAFIGAMGVITHKTLAPGETLLVDTNSLVSWEDSVEFDVRTTGGCCTCCCAGEGLFNTKLTGPGEVFLQSYSHGKFKNYAIEWYLGNRASAGLARFASRGGAAADPFGAPPAADTEVIQRRGNNAPAPVPAAAPMDRKGR</sequence>
<dbReference type="InterPro" id="IPR002838">
    <property type="entry name" value="AIM24"/>
</dbReference>
<reference evidence="3" key="1">
    <citation type="submission" date="2021-11" db="EMBL/GenBank/DDBJ databases">
        <authorList>
            <consortium name="Genoscope - CEA"/>
            <person name="William W."/>
        </authorList>
    </citation>
    <scope>NUCLEOTIDE SEQUENCE</scope>
</reference>
<dbReference type="SUPFAM" id="SSF48403">
    <property type="entry name" value="Ankyrin repeat"/>
    <property type="match status" value="1"/>
</dbReference>
<dbReference type="SUPFAM" id="SSF51219">
    <property type="entry name" value="TRAP-like"/>
    <property type="match status" value="1"/>
</dbReference>
<dbReference type="Pfam" id="PF00023">
    <property type="entry name" value="Ank"/>
    <property type="match status" value="1"/>
</dbReference>
<protein>
    <recommendedName>
        <fullName evidence="5">Altered inheritance of mitochondria protein 24, mitochondrial</fullName>
    </recommendedName>
</protein>
<dbReference type="PANTHER" id="PTHR43657:SF1">
    <property type="entry name" value="ALTERED INHERITANCE OF MITOCHONDRIA PROTEIN 24, MITOCHONDRIAL"/>
    <property type="match status" value="1"/>
</dbReference>
<dbReference type="Pfam" id="PF01987">
    <property type="entry name" value="AIM24"/>
    <property type="match status" value="1"/>
</dbReference>
<gene>
    <name evidence="3" type="ORF">PECAL_1P29410</name>
</gene>
<dbReference type="InterPro" id="IPR036983">
    <property type="entry name" value="AIM24_sf"/>
</dbReference>
<evidence type="ECO:0000256" key="2">
    <source>
        <dbReference type="SAM" id="MobiDB-lite"/>
    </source>
</evidence>
<dbReference type="AlphaFoldDB" id="A0A8J2SA84"/>
<evidence type="ECO:0008006" key="5">
    <source>
        <dbReference type="Google" id="ProtNLM"/>
    </source>
</evidence>
<evidence type="ECO:0000256" key="1">
    <source>
        <dbReference type="PROSITE-ProRule" id="PRU00023"/>
    </source>
</evidence>
<dbReference type="PROSITE" id="PS50088">
    <property type="entry name" value="ANK_REPEAT"/>
    <property type="match status" value="1"/>
</dbReference>
<name>A0A8J2SA84_9STRA</name>
<evidence type="ECO:0000313" key="3">
    <source>
        <dbReference type="EMBL" id="CAH0366447.1"/>
    </source>
</evidence>